<organism evidence="1 2">
    <name type="scientific">Rhizophagus clarus</name>
    <dbReference type="NCBI Taxonomy" id="94130"/>
    <lineage>
        <taxon>Eukaryota</taxon>
        <taxon>Fungi</taxon>
        <taxon>Fungi incertae sedis</taxon>
        <taxon>Mucoromycota</taxon>
        <taxon>Glomeromycotina</taxon>
        <taxon>Glomeromycetes</taxon>
        <taxon>Glomerales</taxon>
        <taxon>Glomeraceae</taxon>
        <taxon>Rhizophagus</taxon>
    </lineage>
</organism>
<proteinExistence type="predicted"/>
<name>A0A8H3QIE1_9GLOM</name>
<dbReference type="AlphaFoldDB" id="A0A8H3QIE1"/>
<gene>
    <name evidence="1" type="ORF">RCL2_000775200</name>
</gene>
<comment type="caution">
    <text evidence="1">The sequence shown here is derived from an EMBL/GenBank/DDBJ whole genome shotgun (WGS) entry which is preliminary data.</text>
</comment>
<accession>A0A8H3QIE1</accession>
<evidence type="ECO:0000313" key="2">
    <source>
        <dbReference type="Proteomes" id="UP000615446"/>
    </source>
</evidence>
<reference evidence="1" key="1">
    <citation type="submission" date="2019-10" db="EMBL/GenBank/DDBJ databases">
        <title>Conservation and host-specific expression of non-tandemly repeated heterogenous ribosome RNA gene in arbuscular mycorrhizal fungi.</title>
        <authorList>
            <person name="Maeda T."/>
            <person name="Kobayashi Y."/>
            <person name="Nakagawa T."/>
            <person name="Ezawa T."/>
            <person name="Yamaguchi K."/>
            <person name="Bino T."/>
            <person name="Nishimoto Y."/>
            <person name="Shigenobu S."/>
            <person name="Kawaguchi M."/>
        </authorList>
    </citation>
    <scope>NUCLEOTIDE SEQUENCE</scope>
    <source>
        <strain evidence="1">HR1</strain>
    </source>
</reference>
<dbReference type="OrthoDB" id="2441332at2759"/>
<sequence>MLLYKIYLIGEFEIPKSNISLYLVKNTLYKVENLKNFDDRILQNFIEKYIERSLFYITNNKNILKISRKTVIIFYKVKLKLNDM</sequence>
<protein>
    <submittedName>
        <fullName evidence="1">Uncharacterized protein</fullName>
    </submittedName>
</protein>
<dbReference type="Proteomes" id="UP000615446">
    <property type="component" value="Unassembled WGS sequence"/>
</dbReference>
<evidence type="ECO:0000313" key="1">
    <source>
        <dbReference type="EMBL" id="GES80481.1"/>
    </source>
</evidence>
<dbReference type="EMBL" id="BLAL01000050">
    <property type="protein sequence ID" value="GES80481.1"/>
    <property type="molecule type" value="Genomic_DNA"/>
</dbReference>